<dbReference type="AlphaFoldDB" id="A0A165IMM8"/>
<protein>
    <submittedName>
        <fullName evidence="1">Uncharacterized protein</fullName>
    </submittedName>
</protein>
<proteinExistence type="predicted"/>
<name>A0A165IMM8_9APHY</name>
<evidence type="ECO:0000313" key="2">
    <source>
        <dbReference type="Proteomes" id="UP000076871"/>
    </source>
</evidence>
<dbReference type="EMBL" id="KV427605">
    <property type="protein sequence ID" value="KZT13290.1"/>
    <property type="molecule type" value="Genomic_DNA"/>
</dbReference>
<dbReference type="Proteomes" id="UP000076871">
    <property type="component" value="Unassembled WGS sequence"/>
</dbReference>
<accession>A0A165IMM8</accession>
<dbReference type="GeneID" id="63819307"/>
<evidence type="ECO:0000313" key="1">
    <source>
        <dbReference type="EMBL" id="KZT13290.1"/>
    </source>
</evidence>
<sequence>MSAPCVPATPSQRLNPGCLSATQKCDSLGKCTGAGVQVMGQCRPLINMLDNPLILQELIFKGIVSSGRNVSSCRAPVYLRCNPAREPGISQRFSADALDARMMTPRAPSKCISTTPVLRRSAGLRRKHDARIAVGTSAVKAPGTWTNMWSVGSCTRGSPCAQPRLQLTSVI</sequence>
<dbReference type="RefSeq" id="XP_040770800.1">
    <property type="nucleotide sequence ID" value="XM_040902276.1"/>
</dbReference>
<reference evidence="1 2" key="1">
    <citation type="journal article" date="2016" name="Mol. Biol. Evol.">
        <title>Comparative Genomics of Early-Diverging Mushroom-Forming Fungi Provides Insights into the Origins of Lignocellulose Decay Capabilities.</title>
        <authorList>
            <person name="Nagy L.G."/>
            <person name="Riley R."/>
            <person name="Tritt A."/>
            <person name="Adam C."/>
            <person name="Daum C."/>
            <person name="Floudas D."/>
            <person name="Sun H."/>
            <person name="Yadav J.S."/>
            <person name="Pangilinan J."/>
            <person name="Larsson K.H."/>
            <person name="Matsuura K."/>
            <person name="Barry K."/>
            <person name="Labutti K."/>
            <person name="Kuo R."/>
            <person name="Ohm R.A."/>
            <person name="Bhattacharya S.S."/>
            <person name="Shirouzu T."/>
            <person name="Yoshinaga Y."/>
            <person name="Martin F.M."/>
            <person name="Grigoriev I.V."/>
            <person name="Hibbett D.S."/>
        </authorList>
    </citation>
    <scope>NUCLEOTIDE SEQUENCE [LARGE SCALE GENOMIC DNA]</scope>
    <source>
        <strain evidence="1 2">93-53</strain>
    </source>
</reference>
<keyword evidence="2" id="KW-1185">Reference proteome</keyword>
<organism evidence="1 2">
    <name type="scientific">Laetiporus sulphureus 93-53</name>
    <dbReference type="NCBI Taxonomy" id="1314785"/>
    <lineage>
        <taxon>Eukaryota</taxon>
        <taxon>Fungi</taxon>
        <taxon>Dikarya</taxon>
        <taxon>Basidiomycota</taxon>
        <taxon>Agaricomycotina</taxon>
        <taxon>Agaricomycetes</taxon>
        <taxon>Polyporales</taxon>
        <taxon>Laetiporus</taxon>
    </lineage>
</organism>
<gene>
    <name evidence="1" type="ORF">LAESUDRAFT_38718</name>
</gene>
<dbReference type="InParanoid" id="A0A165IMM8"/>